<feature type="domain" description="4Fe-4S ferredoxin-type" evidence="7">
    <location>
        <begin position="187"/>
        <end position="216"/>
    </location>
</feature>
<dbReference type="InterPro" id="IPR017900">
    <property type="entry name" value="4Fe4S_Fe_S_CS"/>
</dbReference>
<dbReference type="InterPro" id="IPR009016">
    <property type="entry name" value="Fe_hydrogenase"/>
</dbReference>
<accession>A0A1M6ERS6</accession>
<evidence type="ECO:0000256" key="2">
    <source>
        <dbReference type="ARBA" id="ARBA00022723"/>
    </source>
</evidence>
<dbReference type="CDD" id="cd00207">
    <property type="entry name" value="fer2"/>
    <property type="match status" value="1"/>
</dbReference>
<dbReference type="FunFam" id="3.30.70.20:FF:000035">
    <property type="entry name" value="Iron hydrogenase 1"/>
    <property type="match status" value="1"/>
</dbReference>
<dbReference type="Gene3D" id="3.40.950.10">
    <property type="entry name" value="Fe-only Hydrogenase (Larger Subunit), Chain L, domain 3"/>
    <property type="match status" value="1"/>
</dbReference>
<evidence type="ECO:0000256" key="4">
    <source>
        <dbReference type="ARBA" id="ARBA00023004"/>
    </source>
</evidence>
<evidence type="ECO:0000259" key="6">
    <source>
        <dbReference type="PROSITE" id="PS51085"/>
    </source>
</evidence>
<name>A0A1M6ERS6_9CLOT</name>
<keyword evidence="2" id="KW-0479">Metal-binding</keyword>
<dbReference type="SUPFAM" id="SSF54862">
    <property type="entry name" value="4Fe-4S ferredoxins"/>
    <property type="match status" value="1"/>
</dbReference>
<dbReference type="RefSeq" id="WP_072985501.1">
    <property type="nucleotide sequence ID" value="NZ_FQZB01000005.1"/>
</dbReference>
<dbReference type="Gene3D" id="3.30.70.20">
    <property type="match status" value="1"/>
</dbReference>
<evidence type="ECO:0000259" key="7">
    <source>
        <dbReference type="PROSITE" id="PS51379"/>
    </source>
</evidence>
<organism evidence="9 10">
    <name type="scientific">Clostridium cavendishii DSM 21758</name>
    <dbReference type="NCBI Taxonomy" id="1121302"/>
    <lineage>
        <taxon>Bacteria</taxon>
        <taxon>Bacillati</taxon>
        <taxon>Bacillota</taxon>
        <taxon>Clostridia</taxon>
        <taxon>Eubacteriales</taxon>
        <taxon>Clostridiaceae</taxon>
        <taxon>Clostridium</taxon>
    </lineage>
</organism>
<dbReference type="SMART" id="SM00902">
    <property type="entry name" value="Fe_hyd_SSU"/>
    <property type="match status" value="1"/>
</dbReference>
<dbReference type="PROSITE" id="PS51379">
    <property type="entry name" value="4FE4S_FER_2"/>
    <property type="match status" value="2"/>
</dbReference>
<dbReference type="Gene3D" id="3.40.50.1780">
    <property type="match status" value="1"/>
</dbReference>
<dbReference type="InterPro" id="IPR036010">
    <property type="entry name" value="2Fe-2S_ferredoxin-like_sf"/>
</dbReference>
<dbReference type="InterPro" id="IPR050340">
    <property type="entry name" value="Cytosolic_Fe-S_CAF"/>
</dbReference>
<dbReference type="InterPro" id="IPR017896">
    <property type="entry name" value="4Fe4S_Fe-S-bd"/>
</dbReference>
<feature type="domain" description="4Fe-4S ferredoxin-type" evidence="7">
    <location>
        <begin position="144"/>
        <end position="174"/>
    </location>
</feature>
<dbReference type="InterPro" id="IPR001041">
    <property type="entry name" value="2Fe-2S_ferredoxin-type"/>
</dbReference>
<dbReference type="SUPFAM" id="SSF54292">
    <property type="entry name" value="2Fe-2S ferredoxin-like"/>
    <property type="match status" value="1"/>
</dbReference>
<dbReference type="NCBIfam" id="NF040763">
    <property type="entry name" value="FeFe_hydrog_A6"/>
    <property type="match status" value="1"/>
</dbReference>
<dbReference type="PROSITE" id="PS00198">
    <property type="entry name" value="4FE4S_FER_1"/>
    <property type="match status" value="1"/>
</dbReference>
<evidence type="ECO:0000259" key="8">
    <source>
        <dbReference type="PROSITE" id="PS51839"/>
    </source>
</evidence>
<dbReference type="GO" id="GO:0005506">
    <property type="term" value="F:iron ion binding"/>
    <property type="evidence" value="ECO:0007669"/>
    <property type="project" value="InterPro"/>
</dbReference>
<keyword evidence="5" id="KW-0411">Iron-sulfur</keyword>
<dbReference type="Proteomes" id="UP000184310">
    <property type="component" value="Unassembled WGS sequence"/>
</dbReference>
<dbReference type="Pfam" id="PF22117">
    <property type="entry name" value="Fer4_Nqo3"/>
    <property type="match status" value="1"/>
</dbReference>
<dbReference type="Gene3D" id="4.10.260.20">
    <property type="entry name" value="Iron hydrogenase, small subunit"/>
    <property type="match status" value="1"/>
</dbReference>
<dbReference type="InterPro" id="IPR054351">
    <property type="entry name" value="NADH_UbQ_OxRdtase_ferredoxin"/>
</dbReference>
<dbReference type="InterPro" id="IPR049830">
    <property type="entry name" value="HndD"/>
</dbReference>
<evidence type="ECO:0000256" key="5">
    <source>
        <dbReference type="ARBA" id="ARBA00023014"/>
    </source>
</evidence>
<evidence type="ECO:0000256" key="3">
    <source>
        <dbReference type="ARBA" id="ARBA00022737"/>
    </source>
</evidence>
<dbReference type="STRING" id="1121302.SAMN02745163_00925"/>
<reference evidence="9 10" key="1">
    <citation type="submission" date="2016-11" db="EMBL/GenBank/DDBJ databases">
        <authorList>
            <person name="Jaros S."/>
            <person name="Januszkiewicz K."/>
            <person name="Wedrychowicz H."/>
        </authorList>
    </citation>
    <scope>NUCLEOTIDE SEQUENCE [LARGE SCALE GENOMIC DNA]</scope>
    <source>
        <strain evidence="9 10">DSM 21758</strain>
    </source>
</reference>
<dbReference type="InterPro" id="IPR004108">
    <property type="entry name" value="Fe_hydrogenase_lsu_C"/>
</dbReference>
<feature type="domain" description="4Fe-4S His(Cys)3-ligated-type" evidence="8">
    <location>
        <begin position="85"/>
        <end position="124"/>
    </location>
</feature>
<dbReference type="SUPFAM" id="SSF53920">
    <property type="entry name" value="Fe-only hydrogenase"/>
    <property type="match status" value="1"/>
</dbReference>
<dbReference type="Pfam" id="PF02906">
    <property type="entry name" value="Fe_hyd_lg_C"/>
    <property type="match status" value="1"/>
</dbReference>
<dbReference type="GO" id="GO:0008901">
    <property type="term" value="F:ferredoxin hydrogenase activity"/>
    <property type="evidence" value="ECO:0007669"/>
    <property type="project" value="InterPro"/>
</dbReference>
<dbReference type="InterPro" id="IPR003149">
    <property type="entry name" value="Fe_hydrogenase_ssu"/>
</dbReference>
<dbReference type="GO" id="GO:0051539">
    <property type="term" value="F:4 iron, 4 sulfur cluster binding"/>
    <property type="evidence" value="ECO:0007669"/>
    <property type="project" value="UniProtKB-KW"/>
</dbReference>
<dbReference type="Pfam" id="PF10588">
    <property type="entry name" value="NADH-G_4Fe-4S_3"/>
    <property type="match status" value="1"/>
</dbReference>
<evidence type="ECO:0000256" key="1">
    <source>
        <dbReference type="ARBA" id="ARBA00022485"/>
    </source>
</evidence>
<sequence length="576" mass="63975">MTMVNVTINGKEIQVKRGTTILDAAKSININIPTLCHMYMVDGTSRNCKGTCRICVVEVQGKKALQPSCSVNVSEGMVVKTNSSRAIKARKTVLELLLSDHPKDCLGCEKNQNCELQNLSEILGVGGENFKGELSKYPIEDGNPSIVRDMSKCILCRRCVTACNDVQNVNVLTPVERGFGAVVSTFFDKPLQETKCTYCGQCVAVCPTGALGEKIDYKKIWPLLDDDKKYVMAEIAPAVRVALGEEFGYEPGTLTTGKIVAGLRRLGFNGVYDAEVGADFTIMEEATEFIDRFSKKENLPLITSCCPAWVKFAESKYSENLKYISSCKSPQQMFASIAKNYLSKKINLDRKDMVLVSIMPCIAKKYEAEREEMKVNDSRDVDIVITTRELAKMFKEGGIDLRNIEEESFDSLLGEATGAGAIFGSTGGVMEAAVRTAYEWVTKETMQDVEFRQVRGLEGFKEATIELGKDKVNIAVVSSLKNARIIMEQIKEGNCKYDFVEIMACPGGCIDGGGQPYIKSNRDILIKRMKGLYTEDGNKTIRKSHESEIIKRVYEEFLESPNSHIAHELLHTTYKK</sequence>
<dbReference type="OrthoDB" id="9805142at2"/>
<dbReference type="InterPro" id="IPR019574">
    <property type="entry name" value="NADH_UbQ_OxRdtase_Gsu_4Fe4S-bd"/>
</dbReference>
<dbReference type="Pfam" id="PF13510">
    <property type="entry name" value="Fer2_4"/>
    <property type="match status" value="1"/>
</dbReference>
<evidence type="ECO:0000313" key="9">
    <source>
        <dbReference type="EMBL" id="SHI88069.1"/>
    </source>
</evidence>
<keyword evidence="1" id="KW-0004">4Fe-4S</keyword>
<dbReference type="PANTHER" id="PTHR11615">
    <property type="entry name" value="NITRATE, FORMATE, IRON DEHYDROGENASE"/>
    <property type="match status" value="1"/>
</dbReference>
<keyword evidence="3" id="KW-0677">Repeat</keyword>
<dbReference type="InterPro" id="IPR013352">
    <property type="entry name" value="Fe_hydrogenase_subset"/>
</dbReference>
<keyword evidence="4" id="KW-0408">Iron</keyword>
<protein>
    <submittedName>
        <fullName evidence="9">NAD(P)-dependent iron-only hydrogenase catalytic subunit</fullName>
    </submittedName>
</protein>
<keyword evidence="10" id="KW-1185">Reference proteome</keyword>
<feature type="domain" description="2Fe-2S ferredoxin-type" evidence="6">
    <location>
        <begin position="2"/>
        <end position="85"/>
    </location>
</feature>
<gene>
    <name evidence="9" type="ORF">SAMN02745163_00925</name>
</gene>
<evidence type="ECO:0000313" key="10">
    <source>
        <dbReference type="Proteomes" id="UP000184310"/>
    </source>
</evidence>
<dbReference type="AlphaFoldDB" id="A0A1M6ERS6"/>
<proteinExistence type="predicted"/>
<dbReference type="InterPro" id="IPR036991">
    <property type="entry name" value="Fe_hydrogenase_ssu_sf"/>
</dbReference>
<dbReference type="PROSITE" id="PS51839">
    <property type="entry name" value="4FE4S_HC3"/>
    <property type="match status" value="1"/>
</dbReference>
<dbReference type="PROSITE" id="PS51085">
    <property type="entry name" value="2FE2S_FER_2"/>
    <property type="match status" value="1"/>
</dbReference>
<dbReference type="Gene3D" id="3.10.20.740">
    <property type="match status" value="1"/>
</dbReference>
<dbReference type="NCBIfam" id="TIGR02512">
    <property type="entry name" value="FeFe_hydrog_A"/>
    <property type="match status" value="1"/>
</dbReference>
<dbReference type="Pfam" id="PF02256">
    <property type="entry name" value="Fe_hyd_SSU"/>
    <property type="match status" value="1"/>
</dbReference>
<dbReference type="SMART" id="SM00929">
    <property type="entry name" value="NADH-G_4Fe-4S_3"/>
    <property type="match status" value="1"/>
</dbReference>
<dbReference type="EMBL" id="FQZB01000005">
    <property type="protein sequence ID" value="SHI88069.1"/>
    <property type="molecule type" value="Genomic_DNA"/>
</dbReference>